<sequence length="503" mass="55891">MLPDPSDRLLLRAALDPPAEALACFARWRERIDLNDVAGTSFRLLPLVYHHIGAIMPDDAIKARLRGIARHAWLRSRSRWHLCSAAIDRLAQRGVPFMLTKGTALVVLFGGVMELRVQSDCDILVPPDHAGAAVETMFELGFVAPRLAPGTFHVEDHRSMHGLDFALAAGEFGLLDLHWRPLLDVESEALAEEFFERANAETLNGRAVRVPSLEHVFLQAAIHGSKFEEPLRHDWMADCHLMMRLAGERIRWRGLWASAERHGLAGLLEETLDLLADTVLPPLPSRVWRRPSGRATALERREAGARLKHPADRSRTDWLALDLKRLHRSDPGLSGQPLDACLPTLRRRMRVPTLPRRPDDDHGPLWFVSGWSHIEPHGRWSDGSVAVLALRPPPGPARTLVLRTVSVAPVDQPAPMARVVAAGRSLARLQGREGEEPTVTETALDLSEVEAEDGWIVLQFRVTDPFIPARLERRGDPRQLGVLLVSAAWAAETPEQDAESTAA</sequence>
<gene>
    <name evidence="1" type="ORF">HNR00_004702</name>
</gene>
<evidence type="ECO:0000313" key="1">
    <source>
        <dbReference type="EMBL" id="MBB5759964.1"/>
    </source>
</evidence>
<dbReference type="InterPro" id="IPR039498">
    <property type="entry name" value="NTP_transf_5"/>
</dbReference>
<evidence type="ECO:0000313" key="2">
    <source>
        <dbReference type="Proteomes" id="UP000583454"/>
    </source>
</evidence>
<keyword evidence="2" id="KW-1185">Reference proteome</keyword>
<dbReference type="Proteomes" id="UP000583454">
    <property type="component" value="Unassembled WGS sequence"/>
</dbReference>
<dbReference type="EMBL" id="JACHOP010000031">
    <property type="protein sequence ID" value="MBB5759964.1"/>
    <property type="molecule type" value="Genomic_DNA"/>
</dbReference>
<dbReference type="Pfam" id="PF14907">
    <property type="entry name" value="NTP_transf_5"/>
    <property type="match status" value="1"/>
</dbReference>
<proteinExistence type="predicted"/>
<protein>
    <recommendedName>
        <fullName evidence="3">Nucleotidyltransferase family protein</fullName>
    </recommendedName>
</protein>
<name>A0A840ZS60_9HYPH</name>
<reference evidence="1 2" key="1">
    <citation type="submission" date="2020-08" db="EMBL/GenBank/DDBJ databases">
        <title>Genomic Encyclopedia of Type Strains, Phase IV (KMG-IV): sequencing the most valuable type-strain genomes for metagenomic binning, comparative biology and taxonomic classification.</title>
        <authorList>
            <person name="Goeker M."/>
        </authorList>
    </citation>
    <scope>NUCLEOTIDE SEQUENCE [LARGE SCALE GENOMIC DNA]</scope>
    <source>
        <strain evidence="1 2">DSM 2163</strain>
    </source>
</reference>
<comment type="caution">
    <text evidence="1">The sequence shown here is derived from an EMBL/GenBank/DDBJ whole genome shotgun (WGS) entry which is preliminary data.</text>
</comment>
<accession>A0A840ZS60</accession>
<organism evidence="1 2">
    <name type="scientific">Methylorubrum rhodinum</name>
    <dbReference type="NCBI Taxonomy" id="29428"/>
    <lineage>
        <taxon>Bacteria</taxon>
        <taxon>Pseudomonadati</taxon>
        <taxon>Pseudomonadota</taxon>
        <taxon>Alphaproteobacteria</taxon>
        <taxon>Hyphomicrobiales</taxon>
        <taxon>Methylobacteriaceae</taxon>
        <taxon>Methylorubrum</taxon>
    </lineage>
</organism>
<dbReference type="RefSeq" id="WP_183573511.1">
    <property type="nucleotide sequence ID" value="NZ_JACHOP010000031.1"/>
</dbReference>
<evidence type="ECO:0008006" key="3">
    <source>
        <dbReference type="Google" id="ProtNLM"/>
    </source>
</evidence>
<dbReference type="AlphaFoldDB" id="A0A840ZS60"/>